<protein>
    <submittedName>
        <fullName evidence="2">Uncharacterized protein</fullName>
    </submittedName>
</protein>
<feature type="region of interest" description="Disordered" evidence="1">
    <location>
        <begin position="65"/>
        <end position="142"/>
    </location>
</feature>
<organism evidence="2 3">
    <name type="scientific">Aureobasidium subglaciale (strain EXF-2481)</name>
    <name type="common">Aureobasidium pullulans var. subglaciale</name>
    <dbReference type="NCBI Taxonomy" id="1043005"/>
    <lineage>
        <taxon>Eukaryota</taxon>
        <taxon>Fungi</taxon>
        <taxon>Dikarya</taxon>
        <taxon>Ascomycota</taxon>
        <taxon>Pezizomycotina</taxon>
        <taxon>Dothideomycetes</taxon>
        <taxon>Dothideomycetidae</taxon>
        <taxon>Dothideales</taxon>
        <taxon>Saccotheciaceae</taxon>
        <taxon>Aureobasidium</taxon>
    </lineage>
</organism>
<feature type="compositionally biased region" description="Basic residues" evidence="1">
    <location>
        <begin position="114"/>
        <end position="124"/>
    </location>
</feature>
<keyword evidence="3" id="KW-1185">Reference proteome</keyword>
<dbReference type="GeneID" id="25364986"/>
<dbReference type="EMBL" id="KL584766">
    <property type="protein sequence ID" value="KEQ93371.1"/>
    <property type="molecule type" value="Genomic_DNA"/>
</dbReference>
<gene>
    <name evidence="2" type="ORF">AUEXF2481DRAFT_340218</name>
</gene>
<dbReference type="HOGENOM" id="CLU_1389968_0_0_1"/>
<proteinExistence type="predicted"/>
<dbReference type="InParanoid" id="A0A074Z2T2"/>
<dbReference type="Proteomes" id="UP000030641">
    <property type="component" value="Unassembled WGS sequence"/>
</dbReference>
<evidence type="ECO:0000313" key="2">
    <source>
        <dbReference type="EMBL" id="KEQ93371.1"/>
    </source>
</evidence>
<feature type="compositionally biased region" description="Basic residues" evidence="1">
    <location>
        <begin position="65"/>
        <end position="75"/>
    </location>
</feature>
<name>A0A074Z2T2_AURSE</name>
<evidence type="ECO:0000256" key="1">
    <source>
        <dbReference type="SAM" id="MobiDB-lite"/>
    </source>
</evidence>
<accession>A0A074Z2T2</accession>
<sequence>MRLVKGLQARTPRSVIESVGRCEGGKRGLRAQCTSGGSSRASVKIIRLLALAAAFALQGKKKGKEMVRKQTRRRCGMTSPWVSKKDGMVTSQESGQNPGSPTSPGCLRTLKLTQRNRRARRPSKHATSWNQTPGRVGKIPRHKDRFSCPAGSIVNPFKDAPSCRFVGFVRKEGKVTHARLKGKVDVMPFLQGKNHP</sequence>
<dbReference type="RefSeq" id="XP_013341919.1">
    <property type="nucleotide sequence ID" value="XM_013486465.1"/>
</dbReference>
<evidence type="ECO:0000313" key="3">
    <source>
        <dbReference type="Proteomes" id="UP000030641"/>
    </source>
</evidence>
<dbReference type="AlphaFoldDB" id="A0A074Z2T2"/>
<reference evidence="2 3" key="1">
    <citation type="journal article" date="2014" name="BMC Genomics">
        <title>Genome sequencing of four Aureobasidium pullulans varieties: biotechnological potential, stress tolerance, and description of new species.</title>
        <authorList>
            <person name="Gostin Ar C."/>
            <person name="Ohm R.A."/>
            <person name="Kogej T."/>
            <person name="Sonjak S."/>
            <person name="Turk M."/>
            <person name="Zajc J."/>
            <person name="Zalar P."/>
            <person name="Grube M."/>
            <person name="Sun H."/>
            <person name="Han J."/>
            <person name="Sharma A."/>
            <person name="Chiniquy J."/>
            <person name="Ngan C.Y."/>
            <person name="Lipzen A."/>
            <person name="Barry K."/>
            <person name="Grigoriev I.V."/>
            <person name="Gunde-Cimerman N."/>
        </authorList>
    </citation>
    <scope>NUCLEOTIDE SEQUENCE [LARGE SCALE GENOMIC DNA]</scope>
    <source>
        <strain evidence="2 3">EXF-2481</strain>
    </source>
</reference>
<feature type="compositionally biased region" description="Polar residues" evidence="1">
    <location>
        <begin position="89"/>
        <end position="103"/>
    </location>
</feature>